<evidence type="ECO:0000256" key="4">
    <source>
        <dbReference type="ARBA" id="ARBA00012173"/>
    </source>
</evidence>
<protein>
    <recommendedName>
        <fullName evidence="4 10">L-aspartate oxidase</fullName>
        <ecNumber evidence="4 10">1.4.3.16</ecNumber>
    </recommendedName>
</protein>
<dbReference type="GO" id="GO:0008734">
    <property type="term" value="F:L-aspartate oxidase activity"/>
    <property type="evidence" value="ECO:0007669"/>
    <property type="project" value="UniProtKB-UniRule"/>
</dbReference>
<dbReference type="OrthoDB" id="9806724at2"/>
<evidence type="ECO:0000256" key="2">
    <source>
        <dbReference type="ARBA" id="ARBA00004950"/>
    </source>
</evidence>
<keyword evidence="6 12" id="KW-0662">Pyridine nucleotide biosynthesis</keyword>
<comment type="pathway">
    <text evidence="2 12">Cofactor biosynthesis; NAD(+) biosynthesis; iminoaspartate from L-aspartate (oxidase route): step 1/1.</text>
</comment>
<dbReference type="GO" id="GO:0034628">
    <property type="term" value="P:'de novo' NAD+ biosynthetic process from L-aspartate"/>
    <property type="evidence" value="ECO:0007669"/>
    <property type="project" value="TreeGrafter"/>
</dbReference>
<dbReference type="InParanoid" id="Q2LVB8"/>
<evidence type="ECO:0000256" key="11">
    <source>
        <dbReference type="PIRSR" id="PIRSR000171-1"/>
    </source>
</evidence>
<feature type="domain" description="FAD-dependent oxidoreductase 2 FAD-binding" evidence="13">
    <location>
        <begin position="21"/>
        <end position="419"/>
    </location>
</feature>
<feature type="domain" description="Fumarate reductase/succinate dehydrogenase flavoprotein-like C-terminal" evidence="14">
    <location>
        <begin position="471"/>
        <end position="558"/>
    </location>
</feature>
<dbReference type="PANTHER" id="PTHR42716:SF2">
    <property type="entry name" value="L-ASPARTATE OXIDASE, CHLOROPLASTIC"/>
    <property type="match status" value="1"/>
</dbReference>
<evidence type="ECO:0000256" key="8">
    <source>
        <dbReference type="ARBA" id="ARBA00023002"/>
    </source>
</evidence>
<evidence type="ECO:0000313" key="15">
    <source>
        <dbReference type="EMBL" id="ABC78027.1"/>
    </source>
</evidence>
<dbReference type="EMBL" id="CP000252">
    <property type="protein sequence ID" value="ABC78027.1"/>
    <property type="molecule type" value="Genomic_DNA"/>
</dbReference>
<comment type="subcellular location">
    <subcellularLocation>
        <location evidence="12">Cytoplasm</location>
    </subcellularLocation>
</comment>
<evidence type="ECO:0000259" key="14">
    <source>
        <dbReference type="Pfam" id="PF02910"/>
    </source>
</evidence>
<evidence type="ECO:0000256" key="12">
    <source>
        <dbReference type="RuleBase" id="RU362049"/>
    </source>
</evidence>
<dbReference type="SUPFAM" id="SSF56425">
    <property type="entry name" value="Succinate dehydrogenase/fumarate reductase flavoprotein, catalytic domain"/>
    <property type="match status" value="1"/>
</dbReference>
<dbReference type="FunFam" id="3.90.700.10:FF:000002">
    <property type="entry name" value="L-aspartate oxidase"/>
    <property type="match status" value="1"/>
</dbReference>
<dbReference type="Gene3D" id="1.20.58.100">
    <property type="entry name" value="Fumarate reductase/succinate dehydrogenase flavoprotein-like, C-terminal domain"/>
    <property type="match status" value="1"/>
</dbReference>
<dbReference type="Pfam" id="PF00890">
    <property type="entry name" value="FAD_binding_2"/>
    <property type="match status" value="1"/>
</dbReference>
<dbReference type="PRINTS" id="PR00368">
    <property type="entry name" value="FADPNR"/>
</dbReference>
<sequence>MSMLPQLINMDTQHTEIVVTDILIIGSGIAGLRAALEASKCGKKVIILTKSRITDSNTYYAQGGITGLDPERVARGKDSYESLIQNTLAAGDGLCNKQVVDFFAHHSYEPIKFLIQQNVPFSKDADGWILHQEGGHEHERIYCVADYTGKAIEETLAGKVLQDKNIKVYEHFLTFTLITRRKLRKNPNLDDRCLGVYAIDRLNETVAAFKANAVILATGGAGRVFQYTSNPDNATGDGIAMAYYVGAKIANMEFFQFHPTVLYEPFGMQPNERRFLLTEALRGVSVGGILTTSPDSTEDFVLAYHPDGSHATRDKVSQAVDAEMKRSGLKHVYLNVTTRISGKTPEYIKEHFPQIYAHCLNKGIDITVQPIPVVPAAHYTCGGVLVDIRGRTSIPGLFAIGEVSCTGLMGANRLASNSLAEAALFGKVAADEAIKFSENKNTEDVPAWYTTGIISHADVATVNQIWDVARTTMMSLCGIDRTEERLRAAVGILDSLYDTINKIYWGYYPNDQIFETRNLVQAAKLIAKAALFRKESRGGHYRSDYPQKKPEYESMTLIQNGTEMKLVPVE</sequence>
<dbReference type="GO" id="GO:0005737">
    <property type="term" value="C:cytoplasm"/>
    <property type="evidence" value="ECO:0007669"/>
    <property type="project" value="UniProtKB-SubCell"/>
</dbReference>
<dbReference type="InterPro" id="IPR003953">
    <property type="entry name" value="FAD-dep_OxRdtase_2_FAD-bd"/>
</dbReference>
<evidence type="ECO:0000256" key="9">
    <source>
        <dbReference type="ARBA" id="ARBA00048305"/>
    </source>
</evidence>
<dbReference type="SUPFAM" id="SSF51905">
    <property type="entry name" value="FAD/NAD(P)-binding domain"/>
    <property type="match status" value="1"/>
</dbReference>
<dbReference type="InterPro" id="IPR036188">
    <property type="entry name" value="FAD/NAD-bd_sf"/>
</dbReference>
<dbReference type="AlphaFoldDB" id="Q2LVB8"/>
<reference evidence="15 16" key="1">
    <citation type="journal article" date="2007" name="Proc. Natl. Acad. Sci. U.S.A.">
        <title>The genome of Syntrophus aciditrophicus: life at the thermodynamic limit of microbial growth.</title>
        <authorList>
            <person name="McInerney M.J."/>
            <person name="Rohlin L."/>
            <person name="Mouttaki H."/>
            <person name="Kim U."/>
            <person name="Krupp R.S."/>
            <person name="Rios-Hernandez L."/>
            <person name="Sieber J."/>
            <person name="Struchtemeyer C.G."/>
            <person name="Bhattacharyya A."/>
            <person name="Campbell J.W."/>
            <person name="Gunsalus R.P."/>
        </authorList>
    </citation>
    <scope>NUCLEOTIDE SEQUENCE [LARGE SCALE GENOMIC DNA]</scope>
    <source>
        <strain evidence="15 16">SB</strain>
    </source>
</reference>
<evidence type="ECO:0000256" key="6">
    <source>
        <dbReference type="ARBA" id="ARBA00022642"/>
    </source>
</evidence>
<keyword evidence="7 12" id="KW-0274">FAD</keyword>
<gene>
    <name evidence="15" type="ORF">SYN_00729</name>
</gene>
<dbReference type="eggNOG" id="COG0029">
    <property type="taxonomic scope" value="Bacteria"/>
</dbReference>
<dbReference type="PANTHER" id="PTHR42716">
    <property type="entry name" value="L-ASPARTATE OXIDASE"/>
    <property type="match status" value="1"/>
</dbReference>
<dbReference type="HOGENOM" id="CLU_014312_8_0_7"/>
<comment type="similarity">
    <text evidence="3 12">Belongs to the FAD-dependent oxidoreductase 2 family. NadB subfamily.</text>
</comment>
<feature type="active site" description="Proton acceptor" evidence="11">
    <location>
        <position position="313"/>
    </location>
</feature>
<dbReference type="KEGG" id="sat:SYN_00729"/>
<evidence type="ECO:0000259" key="13">
    <source>
        <dbReference type="Pfam" id="PF00890"/>
    </source>
</evidence>
<evidence type="ECO:0000256" key="10">
    <source>
        <dbReference type="NCBIfam" id="TIGR00551"/>
    </source>
</evidence>
<comment type="catalytic activity">
    <reaction evidence="9">
        <text>L-aspartate + O2 = iminosuccinate + H2O2</text>
        <dbReference type="Rhea" id="RHEA:25876"/>
        <dbReference type="ChEBI" id="CHEBI:15379"/>
        <dbReference type="ChEBI" id="CHEBI:16240"/>
        <dbReference type="ChEBI" id="CHEBI:29991"/>
        <dbReference type="ChEBI" id="CHEBI:77875"/>
        <dbReference type="EC" id="1.4.3.16"/>
    </reaction>
    <physiologicalReaction direction="left-to-right" evidence="9">
        <dbReference type="Rhea" id="RHEA:25877"/>
    </physiologicalReaction>
</comment>
<dbReference type="InterPro" id="IPR005288">
    <property type="entry name" value="NadB"/>
</dbReference>
<dbReference type="Pfam" id="PF02910">
    <property type="entry name" value="Succ_DH_flav_C"/>
    <property type="match status" value="1"/>
</dbReference>
<dbReference type="SUPFAM" id="SSF46977">
    <property type="entry name" value="Succinate dehydrogenase/fumarate reductase flavoprotein C-terminal domain"/>
    <property type="match status" value="1"/>
</dbReference>
<evidence type="ECO:0000313" key="16">
    <source>
        <dbReference type="Proteomes" id="UP000001933"/>
    </source>
</evidence>
<keyword evidence="8 12" id="KW-0560">Oxidoreductase</keyword>
<keyword evidence="16" id="KW-1185">Reference proteome</keyword>
<dbReference type="Gene3D" id="3.90.700.10">
    <property type="entry name" value="Succinate dehydrogenase/fumarate reductase flavoprotein, catalytic domain"/>
    <property type="match status" value="1"/>
</dbReference>
<dbReference type="InterPro" id="IPR015939">
    <property type="entry name" value="Fum_Rdtase/Succ_DH_flav-like_C"/>
</dbReference>
<comment type="cofactor">
    <cofactor evidence="1 12">
        <name>FAD</name>
        <dbReference type="ChEBI" id="CHEBI:57692"/>
    </cofactor>
</comment>
<proteinExistence type="inferred from homology"/>
<keyword evidence="5 12" id="KW-0285">Flavoprotein</keyword>
<dbReference type="EC" id="1.4.3.16" evidence="4 10"/>
<evidence type="ECO:0000256" key="1">
    <source>
        <dbReference type="ARBA" id="ARBA00001974"/>
    </source>
</evidence>
<dbReference type="STRING" id="56780.SYN_00729"/>
<evidence type="ECO:0000256" key="3">
    <source>
        <dbReference type="ARBA" id="ARBA00008562"/>
    </source>
</evidence>
<dbReference type="PIRSF" id="PIRSF000171">
    <property type="entry name" value="SDHA_APRA_LASPO"/>
    <property type="match status" value="1"/>
</dbReference>
<dbReference type="Gene3D" id="3.50.50.60">
    <property type="entry name" value="FAD/NAD(P)-binding domain"/>
    <property type="match status" value="1"/>
</dbReference>
<evidence type="ECO:0000256" key="7">
    <source>
        <dbReference type="ARBA" id="ARBA00022827"/>
    </source>
</evidence>
<dbReference type="UniPathway" id="UPA00253">
    <property type="reaction ID" value="UER00326"/>
</dbReference>
<organism evidence="15 16">
    <name type="scientific">Syntrophus aciditrophicus (strain SB)</name>
    <dbReference type="NCBI Taxonomy" id="56780"/>
    <lineage>
        <taxon>Bacteria</taxon>
        <taxon>Pseudomonadati</taxon>
        <taxon>Thermodesulfobacteriota</taxon>
        <taxon>Syntrophia</taxon>
        <taxon>Syntrophales</taxon>
        <taxon>Syntrophaceae</taxon>
        <taxon>Syntrophus</taxon>
    </lineage>
</organism>
<comment type="function">
    <text evidence="12">Catalyzes the oxidation of L-aspartate to iminoaspartate.</text>
</comment>
<dbReference type="NCBIfam" id="TIGR00551">
    <property type="entry name" value="nadB"/>
    <property type="match status" value="1"/>
</dbReference>
<dbReference type="InterPro" id="IPR037099">
    <property type="entry name" value="Fum_R/Succ_DH_flav-like_C_sf"/>
</dbReference>
<name>Q2LVB8_SYNAS</name>
<accession>Q2LVB8</accession>
<evidence type="ECO:0000256" key="5">
    <source>
        <dbReference type="ARBA" id="ARBA00022630"/>
    </source>
</evidence>
<dbReference type="Proteomes" id="UP000001933">
    <property type="component" value="Chromosome"/>
</dbReference>
<dbReference type="InterPro" id="IPR027477">
    <property type="entry name" value="Succ_DH/fumarate_Rdtase_cat_sf"/>
</dbReference>